<keyword evidence="2" id="KW-0472">Membrane</keyword>
<keyword evidence="5" id="KW-1185">Reference proteome</keyword>
<protein>
    <recommendedName>
        <fullName evidence="3">RING-type domain-containing protein</fullName>
    </recommendedName>
</protein>
<organism evidence="4 5">
    <name type="scientific">Blepharisma stoltei</name>
    <dbReference type="NCBI Taxonomy" id="1481888"/>
    <lineage>
        <taxon>Eukaryota</taxon>
        <taxon>Sar</taxon>
        <taxon>Alveolata</taxon>
        <taxon>Ciliophora</taxon>
        <taxon>Postciliodesmatophora</taxon>
        <taxon>Heterotrichea</taxon>
        <taxon>Heterotrichida</taxon>
        <taxon>Blepharismidae</taxon>
        <taxon>Blepharisma</taxon>
    </lineage>
</organism>
<dbReference type="Pfam" id="PF13639">
    <property type="entry name" value="zf-RING_2"/>
    <property type="match status" value="1"/>
</dbReference>
<feature type="transmembrane region" description="Helical" evidence="2">
    <location>
        <begin position="165"/>
        <end position="184"/>
    </location>
</feature>
<evidence type="ECO:0000313" key="5">
    <source>
        <dbReference type="Proteomes" id="UP001162131"/>
    </source>
</evidence>
<feature type="transmembrane region" description="Helical" evidence="2">
    <location>
        <begin position="38"/>
        <end position="64"/>
    </location>
</feature>
<proteinExistence type="predicted"/>
<keyword evidence="2" id="KW-0812">Transmembrane</keyword>
<dbReference type="EMBL" id="CAJZBQ010000040">
    <property type="protein sequence ID" value="CAG9326234.1"/>
    <property type="molecule type" value="Genomic_DNA"/>
</dbReference>
<evidence type="ECO:0000259" key="3">
    <source>
        <dbReference type="PROSITE" id="PS50089"/>
    </source>
</evidence>
<evidence type="ECO:0000313" key="4">
    <source>
        <dbReference type="EMBL" id="CAG9326234.1"/>
    </source>
</evidence>
<dbReference type="AlphaFoldDB" id="A0AAU9JML1"/>
<feature type="transmembrane region" description="Helical" evidence="2">
    <location>
        <begin position="104"/>
        <end position="122"/>
    </location>
</feature>
<dbReference type="PANTHER" id="PTHR46225:SF19">
    <property type="entry name" value="RING-TYPE DOMAIN-CONTAINING PROTEIN"/>
    <property type="match status" value="1"/>
</dbReference>
<dbReference type="InterPro" id="IPR013083">
    <property type="entry name" value="Znf_RING/FYVE/PHD"/>
</dbReference>
<feature type="domain" description="RING-type" evidence="3">
    <location>
        <begin position="216"/>
        <end position="259"/>
    </location>
</feature>
<keyword evidence="2" id="KW-1133">Transmembrane helix</keyword>
<keyword evidence="1" id="KW-0479">Metal-binding</keyword>
<name>A0AAU9JML1_9CILI</name>
<feature type="transmembrane region" description="Helical" evidence="2">
    <location>
        <begin position="142"/>
        <end position="160"/>
    </location>
</feature>
<keyword evidence="1" id="KW-0862">Zinc</keyword>
<dbReference type="GO" id="GO:0008270">
    <property type="term" value="F:zinc ion binding"/>
    <property type="evidence" value="ECO:0007669"/>
    <property type="project" value="UniProtKB-KW"/>
</dbReference>
<evidence type="ECO:0000256" key="1">
    <source>
        <dbReference type="PROSITE-ProRule" id="PRU00175"/>
    </source>
</evidence>
<dbReference type="PROSITE" id="PS50089">
    <property type="entry name" value="ZF_RING_2"/>
    <property type="match status" value="1"/>
</dbReference>
<dbReference type="Proteomes" id="UP001162131">
    <property type="component" value="Unassembled WGS sequence"/>
</dbReference>
<gene>
    <name evidence="4" type="ORF">BSTOLATCC_MIC40665</name>
</gene>
<dbReference type="Gene3D" id="3.30.40.10">
    <property type="entry name" value="Zinc/RING finger domain, C3HC4 (zinc finger)"/>
    <property type="match status" value="1"/>
</dbReference>
<sequence>MDERSPLVQNPNRSPNQSQGIVRENLYHTIRRVEYSSYLLMTFRLSVSTVKIISSGIVLSFFAASCNAPLAFWVAISLLLDIWYVIMLFFRIPHVKSVRDGGEINEGIFLSALFKLQTFAYLGWLIPGNIWYWSCKDCYDDAPVLTALVFALLILGYCYLMIPTMLLLCLCACLPVAIIFLMFISNTSQLPATEGMIKDLKSVEYDPVVNQGDSSCSICAVEYSEKDKIIVMECDPRHFFHEECIKRWLRINSNCPICRTPFLMD</sequence>
<dbReference type="InterPro" id="IPR001841">
    <property type="entry name" value="Znf_RING"/>
</dbReference>
<evidence type="ECO:0000256" key="2">
    <source>
        <dbReference type="SAM" id="Phobius"/>
    </source>
</evidence>
<comment type="caution">
    <text evidence="4">The sequence shown here is derived from an EMBL/GenBank/DDBJ whole genome shotgun (WGS) entry which is preliminary data.</text>
</comment>
<accession>A0AAU9JML1</accession>
<dbReference type="PANTHER" id="PTHR46225">
    <property type="entry name" value="C3H4 TYPE ZINC FINGER PROTEIN"/>
    <property type="match status" value="1"/>
</dbReference>
<reference evidence="4" key="1">
    <citation type="submission" date="2021-09" db="EMBL/GenBank/DDBJ databases">
        <authorList>
            <consortium name="AG Swart"/>
            <person name="Singh M."/>
            <person name="Singh A."/>
            <person name="Seah K."/>
            <person name="Emmerich C."/>
        </authorList>
    </citation>
    <scope>NUCLEOTIDE SEQUENCE</scope>
    <source>
        <strain evidence="4">ATCC30299</strain>
    </source>
</reference>
<dbReference type="SUPFAM" id="SSF57850">
    <property type="entry name" value="RING/U-box"/>
    <property type="match status" value="1"/>
</dbReference>
<keyword evidence="1" id="KW-0863">Zinc-finger</keyword>
<feature type="transmembrane region" description="Helical" evidence="2">
    <location>
        <begin position="70"/>
        <end position="92"/>
    </location>
</feature>